<keyword evidence="3" id="KW-1185">Reference proteome</keyword>
<evidence type="ECO:0000313" key="3">
    <source>
        <dbReference type="Proteomes" id="UP000281553"/>
    </source>
</evidence>
<accession>A0A3P7KZN8</accession>
<gene>
    <name evidence="2" type="ORF">DILT_LOCUS5795</name>
</gene>
<dbReference type="Proteomes" id="UP000281553">
    <property type="component" value="Unassembled WGS sequence"/>
</dbReference>
<feature type="region of interest" description="Disordered" evidence="1">
    <location>
        <begin position="1"/>
        <end position="33"/>
    </location>
</feature>
<organism evidence="2 3">
    <name type="scientific">Dibothriocephalus latus</name>
    <name type="common">Fish tapeworm</name>
    <name type="synonym">Diphyllobothrium latum</name>
    <dbReference type="NCBI Taxonomy" id="60516"/>
    <lineage>
        <taxon>Eukaryota</taxon>
        <taxon>Metazoa</taxon>
        <taxon>Spiralia</taxon>
        <taxon>Lophotrochozoa</taxon>
        <taxon>Platyhelminthes</taxon>
        <taxon>Cestoda</taxon>
        <taxon>Eucestoda</taxon>
        <taxon>Diphyllobothriidea</taxon>
        <taxon>Diphyllobothriidae</taxon>
        <taxon>Dibothriocephalus</taxon>
    </lineage>
</organism>
<evidence type="ECO:0000313" key="2">
    <source>
        <dbReference type="EMBL" id="VDN09964.1"/>
    </source>
</evidence>
<protein>
    <submittedName>
        <fullName evidence="2">Uncharacterized protein</fullName>
    </submittedName>
</protein>
<name>A0A3P7KZN8_DIBLA</name>
<evidence type="ECO:0000256" key="1">
    <source>
        <dbReference type="SAM" id="MobiDB-lite"/>
    </source>
</evidence>
<proteinExistence type="predicted"/>
<sequence>MEISDGQNALAVPPHQPPDFPHATPMKQPSASSLGRALVTVRDSWYGGGSKLRRVARVAMDLNLKAVNWVLKRYFQLQSDNEMMQPNSSTTGSGPAPYWLQKTTYTRLSIADLIVVSTAPSAFICEDP</sequence>
<dbReference type="AlphaFoldDB" id="A0A3P7KZN8"/>
<dbReference type="EMBL" id="UYRU01048159">
    <property type="protein sequence ID" value="VDN09964.1"/>
    <property type="molecule type" value="Genomic_DNA"/>
</dbReference>
<reference evidence="2 3" key="1">
    <citation type="submission" date="2018-11" db="EMBL/GenBank/DDBJ databases">
        <authorList>
            <consortium name="Pathogen Informatics"/>
        </authorList>
    </citation>
    <scope>NUCLEOTIDE SEQUENCE [LARGE SCALE GENOMIC DNA]</scope>
</reference>